<dbReference type="PANTHER" id="PTHR30164:SF2">
    <property type="entry name" value="PROTEIN MTFA"/>
    <property type="match status" value="1"/>
</dbReference>
<geneLocation type="plasmid" evidence="1 2">
    <name>pHALHY03</name>
</geneLocation>
<dbReference type="PANTHER" id="PTHR30164">
    <property type="entry name" value="MTFA PEPTIDASE"/>
    <property type="match status" value="1"/>
</dbReference>
<accession>F4L887</accession>
<dbReference type="Pfam" id="PF06167">
    <property type="entry name" value="Peptidase_M90"/>
    <property type="match status" value="1"/>
</dbReference>
<dbReference type="EMBL" id="CP002694">
    <property type="protein sequence ID" value="AEE54595.1"/>
    <property type="molecule type" value="Genomic_DNA"/>
</dbReference>
<dbReference type="Proteomes" id="UP000008461">
    <property type="component" value="Plasmid pHALHY03"/>
</dbReference>
<sequence length="246" mass="28347">MIACWWWLFFKKKRPKATTFPTPWRSILSKKVAFYMELSAGEKVRFEESVLLFLDKVRITGIDTDLNDTDKLLVAASAVIPLFGFPGWRYRNLREVLLYDGPFNQDYETEQGKARNILGMVGSGSMNHMMILSKPALHQGFDQQRSHHNVGIHEFVHLLDKADGATDGHPEALLPQPYLTPWLKLMHREIAAIKAGRSDINVYGSTNEAEFFSVVSEYFFQQPERLEKNHPALFNMLEKIFRQDLA</sequence>
<name>F4L887_HALH1</name>
<dbReference type="GO" id="GO:0004177">
    <property type="term" value="F:aminopeptidase activity"/>
    <property type="evidence" value="ECO:0007669"/>
    <property type="project" value="TreeGrafter"/>
</dbReference>
<evidence type="ECO:0000313" key="1">
    <source>
        <dbReference type="EMBL" id="AEE54595.1"/>
    </source>
</evidence>
<dbReference type="KEGG" id="hhy:Halhy_6782"/>
<dbReference type="GO" id="GO:0005829">
    <property type="term" value="C:cytosol"/>
    <property type="evidence" value="ECO:0007669"/>
    <property type="project" value="TreeGrafter"/>
</dbReference>
<dbReference type="GO" id="GO:0008237">
    <property type="term" value="F:metallopeptidase activity"/>
    <property type="evidence" value="ECO:0007669"/>
    <property type="project" value="InterPro"/>
</dbReference>
<evidence type="ECO:0000313" key="2">
    <source>
        <dbReference type="Proteomes" id="UP000008461"/>
    </source>
</evidence>
<organism evidence="1 2">
    <name type="scientific">Haliscomenobacter hydrossis (strain ATCC 27775 / DSM 1100 / LMG 10767 / O)</name>
    <dbReference type="NCBI Taxonomy" id="760192"/>
    <lineage>
        <taxon>Bacteria</taxon>
        <taxon>Pseudomonadati</taxon>
        <taxon>Bacteroidota</taxon>
        <taxon>Saprospiria</taxon>
        <taxon>Saprospirales</taxon>
        <taxon>Haliscomenobacteraceae</taxon>
        <taxon>Haliscomenobacter</taxon>
    </lineage>
</organism>
<dbReference type="InterPro" id="IPR024079">
    <property type="entry name" value="MetalloPept_cat_dom_sf"/>
</dbReference>
<protein>
    <recommendedName>
        <fullName evidence="3">Peptidase</fullName>
    </recommendedName>
</protein>
<dbReference type="Gene3D" id="3.40.390.10">
    <property type="entry name" value="Collagenase (Catalytic Domain)"/>
    <property type="match status" value="1"/>
</dbReference>
<gene>
    <name evidence="1" type="ordered locus">Halhy_6782</name>
</gene>
<evidence type="ECO:0008006" key="3">
    <source>
        <dbReference type="Google" id="ProtNLM"/>
    </source>
</evidence>
<dbReference type="eggNOG" id="COG3228">
    <property type="taxonomic scope" value="Bacteria"/>
</dbReference>
<dbReference type="HOGENOM" id="CLU_063037_0_0_10"/>
<dbReference type="InterPro" id="IPR010384">
    <property type="entry name" value="MtfA_fam"/>
</dbReference>
<keyword evidence="2" id="KW-1185">Reference proteome</keyword>
<dbReference type="SUPFAM" id="SSF55486">
    <property type="entry name" value="Metalloproteases ('zincins'), catalytic domain"/>
    <property type="match status" value="1"/>
</dbReference>
<dbReference type="Gene3D" id="1.10.472.150">
    <property type="entry name" value="Glucose-regulated metallo-peptidase M90, N-terminal domain"/>
    <property type="match status" value="1"/>
</dbReference>
<reference evidence="1 2" key="1">
    <citation type="journal article" date="2011" name="Stand. Genomic Sci.">
        <title>Complete genome sequence of Haliscomenobacter hydrossis type strain (O).</title>
        <authorList>
            <consortium name="US DOE Joint Genome Institute (JGI-PGF)"/>
            <person name="Daligault H."/>
            <person name="Lapidus A."/>
            <person name="Zeytun A."/>
            <person name="Nolan M."/>
            <person name="Lucas S."/>
            <person name="Del Rio T.G."/>
            <person name="Tice H."/>
            <person name="Cheng J.F."/>
            <person name="Tapia R."/>
            <person name="Han C."/>
            <person name="Goodwin L."/>
            <person name="Pitluck S."/>
            <person name="Liolios K."/>
            <person name="Pagani I."/>
            <person name="Ivanova N."/>
            <person name="Huntemann M."/>
            <person name="Mavromatis K."/>
            <person name="Mikhailova N."/>
            <person name="Pati A."/>
            <person name="Chen A."/>
            <person name="Palaniappan K."/>
            <person name="Land M."/>
            <person name="Hauser L."/>
            <person name="Brambilla E.M."/>
            <person name="Rohde M."/>
            <person name="Verbarg S."/>
            <person name="Goker M."/>
            <person name="Bristow J."/>
            <person name="Eisen J.A."/>
            <person name="Markowitz V."/>
            <person name="Hugenholtz P."/>
            <person name="Kyrpides N.C."/>
            <person name="Klenk H.P."/>
            <person name="Woyke T."/>
        </authorList>
    </citation>
    <scope>NUCLEOTIDE SEQUENCE [LARGE SCALE GENOMIC DNA]</scope>
    <source>
        <strain evidence="2">ATCC 27775 / DSM 1100 / LMG 10767 / O</strain>
        <plasmid evidence="2">Plasmid pHALHY03</plasmid>
    </source>
</reference>
<dbReference type="AlphaFoldDB" id="F4L887"/>
<proteinExistence type="predicted"/>
<keyword evidence="1" id="KW-0614">Plasmid</keyword>
<reference key="2">
    <citation type="submission" date="2011-04" db="EMBL/GenBank/DDBJ databases">
        <title>Complete sequence of plasmid 3 of Haliscomenobacter hydrossis DSM 1100.</title>
        <authorList>
            <consortium name="US DOE Joint Genome Institute (JGI-PGF)"/>
            <person name="Lucas S."/>
            <person name="Han J."/>
            <person name="Lapidus A."/>
            <person name="Bruce D."/>
            <person name="Goodwin L."/>
            <person name="Pitluck S."/>
            <person name="Peters L."/>
            <person name="Kyrpides N."/>
            <person name="Mavromatis K."/>
            <person name="Ivanova N."/>
            <person name="Ovchinnikova G."/>
            <person name="Pagani I."/>
            <person name="Daligault H."/>
            <person name="Detter J.C."/>
            <person name="Han C."/>
            <person name="Land M."/>
            <person name="Hauser L."/>
            <person name="Markowitz V."/>
            <person name="Cheng J.-F."/>
            <person name="Hugenholtz P."/>
            <person name="Woyke T."/>
            <person name="Wu D."/>
            <person name="Verbarg S."/>
            <person name="Frueling A."/>
            <person name="Brambilla E."/>
            <person name="Klenk H.-P."/>
            <person name="Eisen J.A."/>
        </authorList>
    </citation>
    <scope>NUCLEOTIDE SEQUENCE</scope>
    <source>
        <strain>DSM 1100</strain>
    </source>
</reference>
<dbReference type="CDD" id="cd20169">
    <property type="entry name" value="Peptidase_M90_mtfA"/>
    <property type="match status" value="1"/>
</dbReference>
<dbReference type="InterPro" id="IPR042252">
    <property type="entry name" value="MtfA_N"/>
</dbReference>